<dbReference type="SFLD" id="SFLDS00029">
    <property type="entry name" value="Radical_SAM"/>
    <property type="match status" value="1"/>
</dbReference>
<dbReference type="SFLD" id="SFLDG01082">
    <property type="entry name" value="B12-binding_domain_containing"/>
    <property type="match status" value="1"/>
</dbReference>
<accession>A0A1D7VRV2</accession>
<dbReference type="Pfam" id="PF00919">
    <property type="entry name" value="UPF0004"/>
    <property type="match status" value="1"/>
</dbReference>
<dbReference type="PANTHER" id="PTHR43837">
    <property type="entry name" value="RIBOSOMAL PROTEIN S12 METHYLTHIOTRANSFERASE RIMO"/>
    <property type="match status" value="1"/>
</dbReference>
<evidence type="ECO:0000259" key="12">
    <source>
        <dbReference type="PROSITE" id="PS51918"/>
    </source>
</evidence>
<dbReference type="Gene3D" id="3.40.50.12160">
    <property type="entry name" value="Methylthiotransferase, N-terminal domain"/>
    <property type="match status" value="1"/>
</dbReference>
<organism evidence="13 14">
    <name type="scientific">Streptomyces lydicus</name>
    <dbReference type="NCBI Taxonomy" id="47763"/>
    <lineage>
        <taxon>Bacteria</taxon>
        <taxon>Bacillati</taxon>
        <taxon>Actinomycetota</taxon>
        <taxon>Actinomycetes</taxon>
        <taxon>Kitasatosporales</taxon>
        <taxon>Streptomycetaceae</taxon>
        <taxon>Streptomyces</taxon>
    </lineage>
</organism>
<comment type="function">
    <text evidence="8">Catalyzes the methylthiolation of an aspartic acid residue of ribosomal protein uS12.</text>
</comment>
<dbReference type="EMBL" id="CP017157">
    <property type="protein sequence ID" value="AOP49461.1"/>
    <property type="molecule type" value="Genomic_DNA"/>
</dbReference>
<dbReference type="SMART" id="SM00729">
    <property type="entry name" value="Elp3"/>
    <property type="match status" value="1"/>
</dbReference>
<feature type="binding site" evidence="8">
    <location>
        <position position="207"/>
    </location>
    <ligand>
        <name>[4Fe-4S] cluster</name>
        <dbReference type="ChEBI" id="CHEBI:49883"/>
        <label>2</label>
        <note>4Fe-4S-S-AdoMet</note>
    </ligand>
</feature>
<dbReference type="Gene3D" id="3.80.30.20">
    <property type="entry name" value="tm_1862 like domain"/>
    <property type="match status" value="1"/>
</dbReference>
<dbReference type="FunFam" id="3.40.50.12160:FF:000007">
    <property type="entry name" value="Ribosomal protein S12 methylthiotransferase RimO"/>
    <property type="match status" value="1"/>
</dbReference>
<feature type="domain" description="MTTase N-terminal" evidence="11">
    <location>
        <begin position="5"/>
        <end position="126"/>
    </location>
</feature>
<dbReference type="InterPro" id="IPR023404">
    <property type="entry name" value="rSAM_horseshoe"/>
</dbReference>
<dbReference type="Pfam" id="PF18693">
    <property type="entry name" value="TRAM_2"/>
    <property type="match status" value="1"/>
</dbReference>
<feature type="domain" description="TRAM" evidence="10">
    <location>
        <begin position="419"/>
        <end position="486"/>
    </location>
</feature>
<dbReference type="GO" id="GO:0005840">
    <property type="term" value="C:ribosome"/>
    <property type="evidence" value="ECO:0007669"/>
    <property type="project" value="UniProtKB-KW"/>
</dbReference>
<dbReference type="InterPro" id="IPR012340">
    <property type="entry name" value="NA-bd_OB-fold"/>
</dbReference>
<dbReference type="SFLD" id="SFLDG01061">
    <property type="entry name" value="methylthiotransferase"/>
    <property type="match status" value="1"/>
</dbReference>
<dbReference type="HAMAP" id="MF_01865">
    <property type="entry name" value="MTTase_RimO"/>
    <property type="match status" value="1"/>
</dbReference>
<dbReference type="PROSITE" id="PS01278">
    <property type="entry name" value="MTTASE_RADICAL"/>
    <property type="match status" value="1"/>
</dbReference>
<proteinExistence type="inferred from homology"/>
<dbReference type="EC" id="2.8.4.4" evidence="8"/>
<dbReference type="PROSITE" id="PS50926">
    <property type="entry name" value="TRAM"/>
    <property type="match status" value="1"/>
</dbReference>
<gene>
    <name evidence="8" type="primary">rimO</name>
    <name evidence="13" type="ORF">SL103_27335</name>
</gene>
<evidence type="ECO:0000256" key="4">
    <source>
        <dbReference type="ARBA" id="ARBA00022691"/>
    </source>
</evidence>
<keyword evidence="4 8" id="KW-0949">S-adenosyl-L-methionine</keyword>
<reference evidence="13 14" key="1">
    <citation type="submission" date="2016-09" db="EMBL/GenBank/DDBJ databases">
        <title>Complete genome sequencing of Streptomyces lydicus 103 and metabolic pathways analysis of antibiotic biosynthesis.</title>
        <authorList>
            <person name="Jia N."/>
            <person name="Ding M.-Z."/>
            <person name="Gao F."/>
            <person name="Yuan Y.-J."/>
        </authorList>
    </citation>
    <scope>NUCLEOTIDE SEQUENCE [LARGE SCALE GENOMIC DNA]</scope>
    <source>
        <strain evidence="13 14">103</strain>
    </source>
</reference>
<comment type="catalytic activity">
    <reaction evidence="8">
        <text>L-aspartate(89)-[ribosomal protein uS12]-hydrogen + (sulfur carrier)-SH + AH2 + 2 S-adenosyl-L-methionine = 3-methylsulfanyl-L-aspartate(89)-[ribosomal protein uS12]-hydrogen + (sulfur carrier)-H + 5'-deoxyadenosine + L-methionine + A + S-adenosyl-L-homocysteine + 2 H(+)</text>
        <dbReference type="Rhea" id="RHEA:37087"/>
        <dbReference type="Rhea" id="RHEA-COMP:10460"/>
        <dbReference type="Rhea" id="RHEA-COMP:10461"/>
        <dbReference type="Rhea" id="RHEA-COMP:14737"/>
        <dbReference type="Rhea" id="RHEA-COMP:14739"/>
        <dbReference type="ChEBI" id="CHEBI:13193"/>
        <dbReference type="ChEBI" id="CHEBI:15378"/>
        <dbReference type="ChEBI" id="CHEBI:17319"/>
        <dbReference type="ChEBI" id="CHEBI:17499"/>
        <dbReference type="ChEBI" id="CHEBI:29917"/>
        <dbReference type="ChEBI" id="CHEBI:29961"/>
        <dbReference type="ChEBI" id="CHEBI:57844"/>
        <dbReference type="ChEBI" id="CHEBI:57856"/>
        <dbReference type="ChEBI" id="CHEBI:59789"/>
        <dbReference type="ChEBI" id="CHEBI:64428"/>
        <dbReference type="ChEBI" id="CHEBI:73599"/>
        <dbReference type="EC" id="2.8.4.4"/>
    </reaction>
</comment>
<dbReference type="InterPro" id="IPR020612">
    <property type="entry name" value="Methylthiotransferase_CS"/>
</dbReference>
<evidence type="ECO:0000256" key="5">
    <source>
        <dbReference type="ARBA" id="ARBA00022723"/>
    </source>
</evidence>
<name>A0A1D7VRV2_9ACTN</name>
<dbReference type="Pfam" id="PF04055">
    <property type="entry name" value="Radical_SAM"/>
    <property type="match status" value="1"/>
</dbReference>
<feature type="binding site" evidence="8">
    <location>
        <position position="200"/>
    </location>
    <ligand>
        <name>[4Fe-4S] cluster</name>
        <dbReference type="ChEBI" id="CHEBI:49883"/>
        <label>2</label>
        <note>4Fe-4S-S-AdoMet</note>
    </ligand>
</feature>
<dbReference type="NCBIfam" id="TIGR00089">
    <property type="entry name" value="MiaB/RimO family radical SAM methylthiotransferase"/>
    <property type="match status" value="1"/>
</dbReference>
<dbReference type="InterPro" id="IPR013848">
    <property type="entry name" value="Methylthiotransferase_N"/>
</dbReference>
<dbReference type="InterPro" id="IPR058240">
    <property type="entry name" value="rSAM_sf"/>
</dbReference>
<keyword evidence="13" id="KW-0689">Ribosomal protein</keyword>
<comment type="cofactor">
    <cofactor evidence="8">
        <name>[4Fe-4S] cluster</name>
        <dbReference type="ChEBI" id="CHEBI:49883"/>
    </cofactor>
    <text evidence="8">Binds 2 [4Fe-4S] clusters. One cluster is coordinated with 3 cysteines and an exchangeable S-adenosyl-L-methionine.</text>
</comment>
<dbReference type="InterPro" id="IPR002792">
    <property type="entry name" value="TRAM_dom"/>
</dbReference>
<evidence type="ECO:0000256" key="3">
    <source>
        <dbReference type="ARBA" id="ARBA00022679"/>
    </source>
</evidence>
<dbReference type="InterPro" id="IPR005840">
    <property type="entry name" value="Ribosomal_uS12_MeSTrfase_RimO"/>
</dbReference>
<keyword evidence="7 8" id="KW-0411">Iron-sulfur</keyword>
<feature type="binding site" evidence="8">
    <location>
        <position position="204"/>
    </location>
    <ligand>
        <name>[4Fe-4S] cluster</name>
        <dbReference type="ChEBI" id="CHEBI:49883"/>
        <label>2</label>
        <note>4Fe-4S-S-AdoMet</note>
    </ligand>
</feature>
<evidence type="ECO:0000256" key="6">
    <source>
        <dbReference type="ARBA" id="ARBA00023004"/>
    </source>
</evidence>
<keyword evidence="6 8" id="KW-0408">Iron</keyword>
<dbReference type="Gene3D" id="2.40.50.140">
    <property type="entry name" value="Nucleic acid-binding proteins"/>
    <property type="match status" value="1"/>
</dbReference>
<dbReference type="FunFam" id="3.80.30.20:FF:000001">
    <property type="entry name" value="tRNA-2-methylthio-N(6)-dimethylallyladenosine synthase 2"/>
    <property type="match status" value="1"/>
</dbReference>
<sequence>MPERRTVALVTLGCARNEVDSEELAGRLAADGWELVEEAADADVAVVNTCGFVEAAKKDSVDALLEANDLKAAAREGGGRTQAVVAVGCMAERYGKELAEALPEADGVLGFDDYSDISDRLQTILSGGIHAAHTPRDRRKLLPISPAERQTADVALPGHAQDTPPEDLPEGIAPASGPRAPLRRRLDSSPVASVKLASGCDRRCSFCAIPSFRGSFISRRPSDVLGETRWLAEQGVKEVMLVSENNTSYGKDLGDIRLLETLLPELAAVDGIERIRVSYLQPAEMRPGLIDVLTGTDKVAPYFDLSFQHSAPGVLRSMRRFGGTDSFLELLETIRTKAPQAGARSNFIVGFPGESESDLAELERFITEARLDAIGVFGYSDEDGTEAASYENKVDPDEVAERLARVSRLAEELTAQRAEERVGETVRVLVDRIDEEDGVVGRAAHQAPETDGVTLLSTGQELSPGRMVEAKVVSSEGVDLVAEVLSVDGAACTEEAGR</sequence>
<dbReference type="AlphaFoldDB" id="A0A1D7VRV2"/>
<keyword evidence="14" id="KW-1185">Reference proteome</keyword>
<evidence type="ECO:0000259" key="11">
    <source>
        <dbReference type="PROSITE" id="PS51449"/>
    </source>
</evidence>
<dbReference type="InterPro" id="IPR006638">
    <property type="entry name" value="Elp3/MiaA/NifB-like_rSAM"/>
</dbReference>
<dbReference type="GO" id="GO:0005829">
    <property type="term" value="C:cytosol"/>
    <property type="evidence" value="ECO:0007669"/>
    <property type="project" value="TreeGrafter"/>
</dbReference>
<dbReference type="SUPFAM" id="SSF102114">
    <property type="entry name" value="Radical SAM enzymes"/>
    <property type="match status" value="1"/>
</dbReference>
<evidence type="ECO:0000313" key="13">
    <source>
        <dbReference type="EMBL" id="AOP49461.1"/>
    </source>
</evidence>
<protein>
    <recommendedName>
        <fullName evidence="8">Ribosomal protein uS12 methylthiotransferase RimO</fullName>
        <shortName evidence="8">uS12 MTTase</shortName>
        <shortName evidence="8">uS12 methylthiotransferase</shortName>
        <ecNumber evidence="8">2.8.4.4</ecNumber>
    </recommendedName>
    <alternativeName>
        <fullName evidence="8">Ribosomal protein uS12 (aspartate-C(3))-methylthiotransferase</fullName>
    </alternativeName>
    <alternativeName>
        <fullName evidence="8">Ribosome maturation factor RimO</fullName>
    </alternativeName>
</protein>
<dbReference type="GO" id="GO:0035599">
    <property type="term" value="F:aspartic acid methylthiotransferase activity"/>
    <property type="evidence" value="ECO:0007669"/>
    <property type="project" value="TreeGrafter"/>
</dbReference>
<keyword evidence="1 8" id="KW-0004">4Fe-4S</keyword>
<dbReference type="RefSeq" id="WP_069571589.1">
    <property type="nucleotide sequence ID" value="NZ_CP017157.1"/>
</dbReference>
<dbReference type="SFLD" id="SFLDF00274">
    <property type="entry name" value="ribosomal_protein_S12_methylth"/>
    <property type="match status" value="1"/>
</dbReference>
<dbReference type="NCBIfam" id="TIGR01125">
    <property type="entry name" value="30S ribosomal protein S12 methylthiotransferase RimO"/>
    <property type="match status" value="1"/>
</dbReference>
<feature type="binding site" evidence="8">
    <location>
        <position position="89"/>
    </location>
    <ligand>
        <name>[4Fe-4S] cluster</name>
        <dbReference type="ChEBI" id="CHEBI:49883"/>
        <label>1</label>
    </ligand>
</feature>
<keyword evidence="13" id="KW-0687">Ribonucleoprotein</keyword>
<evidence type="ECO:0000256" key="8">
    <source>
        <dbReference type="HAMAP-Rule" id="MF_01865"/>
    </source>
</evidence>
<evidence type="ECO:0000256" key="7">
    <source>
        <dbReference type="ARBA" id="ARBA00023014"/>
    </source>
</evidence>
<keyword evidence="2 8" id="KW-0963">Cytoplasm</keyword>
<dbReference type="InterPro" id="IPR038135">
    <property type="entry name" value="Methylthiotransferase_N_sf"/>
</dbReference>
<dbReference type="OrthoDB" id="9805215at2"/>
<dbReference type="CDD" id="cd01335">
    <property type="entry name" value="Radical_SAM"/>
    <property type="match status" value="1"/>
</dbReference>
<keyword evidence="5 8" id="KW-0479">Metal-binding</keyword>
<feature type="binding site" evidence="8">
    <location>
        <position position="14"/>
    </location>
    <ligand>
        <name>[4Fe-4S] cluster</name>
        <dbReference type="ChEBI" id="CHEBI:49883"/>
        <label>1</label>
    </ligand>
</feature>
<comment type="subcellular location">
    <subcellularLocation>
        <location evidence="8">Cytoplasm</location>
    </subcellularLocation>
</comment>
<dbReference type="PANTHER" id="PTHR43837:SF1">
    <property type="entry name" value="RIBOSOMAL PROTEIN US12 METHYLTHIOTRANSFERASE RIMO"/>
    <property type="match status" value="1"/>
</dbReference>
<comment type="similarity">
    <text evidence="8">Belongs to the methylthiotransferase family. RimO subfamily.</text>
</comment>
<dbReference type="GO" id="GO:0103039">
    <property type="term" value="F:protein methylthiotransferase activity"/>
    <property type="evidence" value="ECO:0007669"/>
    <property type="project" value="UniProtKB-EC"/>
</dbReference>
<evidence type="ECO:0000313" key="14">
    <source>
        <dbReference type="Proteomes" id="UP000094094"/>
    </source>
</evidence>
<dbReference type="Proteomes" id="UP000094094">
    <property type="component" value="Chromosome"/>
</dbReference>
<evidence type="ECO:0000256" key="9">
    <source>
        <dbReference type="SAM" id="MobiDB-lite"/>
    </source>
</evidence>
<evidence type="ECO:0000256" key="1">
    <source>
        <dbReference type="ARBA" id="ARBA00022485"/>
    </source>
</evidence>
<feature type="binding site" evidence="8">
    <location>
        <position position="50"/>
    </location>
    <ligand>
        <name>[4Fe-4S] cluster</name>
        <dbReference type="ChEBI" id="CHEBI:49883"/>
        <label>1</label>
    </ligand>
</feature>
<feature type="region of interest" description="Disordered" evidence="9">
    <location>
        <begin position="150"/>
        <end position="184"/>
    </location>
</feature>
<dbReference type="PROSITE" id="PS51918">
    <property type="entry name" value="RADICAL_SAM"/>
    <property type="match status" value="1"/>
</dbReference>
<dbReference type="InterPro" id="IPR007197">
    <property type="entry name" value="rSAM"/>
</dbReference>
<dbReference type="GO" id="GO:0051539">
    <property type="term" value="F:4 iron, 4 sulfur cluster binding"/>
    <property type="evidence" value="ECO:0007669"/>
    <property type="project" value="UniProtKB-UniRule"/>
</dbReference>
<dbReference type="PROSITE" id="PS51449">
    <property type="entry name" value="MTTASE_N"/>
    <property type="match status" value="1"/>
</dbReference>
<dbReference type="GO" id="GO:0035600">
    <property type="term" value="P:tRNA methylthiolation"/>
    <property type="evidence" value="ECO:0007669"/>
    <property type="project" value="UniProtKB-ARBA"/>
</dbReference>
<feature type="domain" description="Radical SAM core" evidence="12">
    <location>
        <begin position="186"/>
        <end position="417"/>
    </location>
</feature>
<evidence type="ECO:0000259" key="10">
    <source>
        <dbReference type="PROSITE" id="PS50926"/>
    </source>
</evidence>
<dbReference type="KEGG" id="slc:SL103_27335"/>
<keyword evidence="3 8" id="KW-0808">Transferase</keyword>
<dbReference type="InterPro" id="IPR005839">
    <property type="entry name" value="Methylthiotransferase"/>
</dbReference>
<dbReference type="GO" id="GO:0046872">
    <property type="term" value="F:metal ion binding"/>
    <property type="evidence" value="ECO:0007669"/>
    <property type="project" value="UniProtKB-KW"/>
</dbReference>
<evidence type="ECO:0000256" key="2">
    <source>
        <dbReference type="ARBA" id="ARBA00022490"/>
    </source>
</evidence>